<name>A0ABR4A054_9LECA</name>
<dbReference type="Proteomes" id="UP001590950">
    <property type="component" value="Unassembled WGS sequence"/>
</dbReference>
<dbReference type="SMART" id="SM00298">
    <property type="entry name" value="CHROMO"/>
    <property type="match status" value="1"/>
</dbReference>
<evidence type="ECO:0000313" key="4">
    <source>
        <dbReference type="EMBL" id="KAL2038845.1"/>
    </source>
</evidence>
<proteinExistence type="predicted"/>
<protein>
    <recommendedName>
        <fullName evidence="3">Chromo domain-containing protein</fullName>
    </recommendedName>
</protein>
<feature type="compositionally biased region" description="Low complexity" evidence="2">
    <location>
        <begin position="112"/>
        <end position="128"/>
    </location>
</feature>
<dbReference type="InterPro" id="IPR016197">
    <property type="entry name" value="Chromo-like_dom_sf"/>
</dbReference>
<feature type="compositionally biased region" description="Pro residues" evidence="2">
    <location>
        <begin position="100"/>
        <end position="111"/>
    </location>
</feature>
<organism evidence="4 5">
    <name type="scientific">Stereocaulon virgatum</name>
    <dbReference type="NCBI Taxonomy" id="373712"/>
    <lineage>
        <taxon>Eukaryota</taxon>
        <taxon>Fungi</taxon>
        <taxon>Dikarya</taxon>
        <taxon>Ascomycota</taxon>
        <taxon>Pezizomycotina</taxon>
        <taxon>Lecanoromycetes</taxon>
        <taxon>OSLEUM clade</taxon>
        <taxon>Lecanoromycetidae</taxon>
        <taxon>Lecanorales</taxon>
        <taxon>Lecanorineae</taxon>
        <taxon>Stereocaulaceae</taxon>
        <taxon>Stereocaulon</taxon>
    </lineage>
</organism>
<dbReference type="CDD" id="cd00024">
    <property type="entry name" value="CD_CSD"/>
    <property type="match status" value="1"/>
</dbReference>
<dbReference type="Gene3D" id="2.40.50.40">
    <property type="match status" value="1"/>
</dbReference>
<gene>
    <name evidence="4" type="ORF">N7G274_008367</name>
</gene>
<feature type="domain" description="Chromo" evidence="3">
    <location>
        <begin position="33"/>
        <end position="90"/>
    </location>
</feature>
<feature type="region of interest" description="Disordered" evidence="2">
    <location>
        <begin position="93"/>
        <end position="143"/>
    </location>
</feature>
<dbReference type="Pfam" id="PF00385">
    <property type="entry name" value="Chromo"/>
    <property type="match status" value="1"/>
</dbReference>
<dbReference type="PROSITE" id="PS50013">
    <property type="entry name" value="CHROMO_2"/>
    <property type="match status" value="1"/>
</dbReference>
<accession>A0ABR4A054</accession>
<evidence type="ECO:0000313" key="5">
    <source>
        <dbReference type="Proteomes" id="UP001590950"/>
    </source>
</evidence>
<keyword evidence="5" id="KW-1185">Reference proteome</keyword>
<comment type="caution">
    <text evidence="4">The sequence shown here is derived from an EMBL/GenBank/DDBJ whole genome shotgun (WGS) entry which is preliminary data.</text>
</comment>
<reference evidence="4 5" key="1">
    <citation type="submission" date="2024-09" db="EMBL/GenBank/DDBJ databases">
        <title>Rethinking Asexuality: The Enigmatic Case of Functional Sexual Genes in Lepraria (Stereocaulaceae).</title>
        <authorList>
            <person name="Doellman M."/>
            <person name="Sun Y."/>
            <person name="Barcenas-Pena A."/>
            <person name="Lumbsch H.T."/>
            <person name="Grewe F."/>
        </authorList>
    </citation>
    <scope>NUCLEOTIDE SEQUENCE [LARGE SCALE GENOMIC DNA]</scope>
    <source>
        <strain evidence="4 5">Mercado 3170</strain>
    </source>
</reference>
<dbReference type="InterPro" id="IPR023780">
    <property type="entry name" value="Chromo_domain"/>
</dbReference>
<dbReference type="EMBL" id="JBEFKJ010000029">
    <property type="protein sequence ID" value="KAL2038845.1"/>
    <property type="molecule type" value="Genomic_DNA"/>
</dbReference>
<evidence type="ECO:0000256" key="2">
    <source>
        <dbReference type="SAM" id="MobiDB-lite"/>
    </source>
</evidence>
<dbReference type="InterPro" id="IPR000953">
    <property type="entry name" value="Chromo/chromo_shadow_dom"/>
</dbReference>
<evidence type="ECO:0000259" key="3">
    <source>
        <dbReference type="PROSITE" id="PS50013"/>
    </source>
</evidence>
<dbReference type="SUPFAM" id="SSF54160">
    <property type="entry name" value="Chromo domain-like"/>
    <property type="match status" value="1"/>
</dbReference>
<comment type="subunit">
    <text evidence="1">Component of the NuA4 histone acetyltransferase complex.</text>
</comment>
<sequence length="143" mass="16237">MYIMKLISIDIRGIRLLIQIDLIHIYLPTNSLYEFERFLEKEPGKDRYLVKCKGYGHEHNTWCPLHALDGAQEFIDEYRSRRPTRRRAAALGLPTYAPDPGAPLPLLPPTAAPSATETTSTPTATNNTVRRSDRKPRVGTPYC</sequence>
<evidence type="ECO:0000256" key="1">
    <source>
        <dbReference type="ARBA" id="ARBA00011353"/>
    </source>
</evidence>